<dbReference type="InterPro" id="IPR052095">
    <property type="entry name" value="UNC-13_domain"/>
</dbReference>
<protein>
    <submittedName>
        <fullName evidence="11">BAIAP3</fullName>
    </submittedName>
</protein>
<evidence type="ECO:0000256" key="3">
    <source>
        <dbReference type="ARBA" id="ARBA00004603"/>
    </source>
</evidence>
<dbReference type="PANTHER" id="PTHR45999:SF4">
    <property type="entry name" value="UNC-13-4A, ISOFORM B"/>
    <property type="match status" value="1"/>
</dbReference>
<gene>
    <name evidence="11" type="ORF">LAZ67_2000192</name>
</gene>
<comment type="subcellular location">
    <subcellularLocation>
        <location evidence="2">Cytoplasm</location>
    </subcellularLocation>
    <subcellularLocation>
        <location evidence="3">Late endosome</location>
    </subcellularLocation>
    <subcellularLocation>
        <location evidence="1">Recycling endosome</location>
    </subcellularLocation>
</comment>
<name>A0ABY6K0M0_9ARAC</name>
<evidence type="ECO:0000256" key="5">
    <source>
        <dbReference type="ARBA" id="ARBA00022483"/>
    </source>
</evidence>
<sequence length="1266" mass="140517">MVCNRVIDDIHSDRLHLDIWDHDDEFSVFDAARKLNEVAGFKGLGRYFKQIAQSARASIGDNVDDFLGCIDVSLDVSPAFVTTISPAFVNTISPAFVTTISPAFVNTISPAFVNTISPAFVTTISPAFVTTISPAFVTTISPAFVTTISPAFVTTISPAFVTTISPAFVNTISPAFVTTISPAFVTTISPAFVNTISPAFVTTISPAFVNTISPAFVTTISPAFVTTISPAFVTTISPAFVTTISPAFVTTISPAFVTTISPAFVTTISPAFVTTISPAFVTTISPAFVTTISPAFVTTISPAFVTTISPAFDVPSSGLDQFYELHGRSQRSSVQGEIRLRLSLGTREDRGGSPLLESADNWKDVVEHLELVWIFLEHAISLHQGPSHEWSGELPEAALTILHQHAIQGDLSPLQQSLCAWIMHSRKHLESPLDYDLLARLLEEFNAEWGGRDNPLTRDEEAVTAESFNQFLDYCIELLQKHRALYKSSQDSKLSSMLRCVSLIYKSPAFKWCCPFRHELHLELVTSIKSGDTLELEAWISLMTDVNLDLQRGMENFQDLFDCLGVNYAAVTYRQLEKMLGELTLEKVVRNFSPKLSEAATSAAATALGVSLFELYLALQEFVRFREQLPPCEESKTSPIGQFYKWFSFAVSQWFNVAKLKAEQRIQKAVELDKLEVFNSYVKYSSSALDTTTCFQQIKEFWKQLDWPDRSGSYKFAMKLIEMIVEMEAVVQTLCDGAIHYSNLLVQKLAQIRNNEGQESMEIRSEVLIASNNMEHVLQALAPLQEDLDFETILQALDDSSAAQGFDAADCLLRNAESEVVASILNLIAEVVALMRPELKKAMFHLSWAPEKLEADRAIGPLLEFLDAKLRSLCSELLQENFDRLLEVVWHLVLEELLENARSSIGKERPSFFERLSASMGLLLEFFHAEGKGLPFQSIQTELYQDLDAFLKLQKSATMHLIELFYLHKIEEQCSQQRLGKMEFGQLMVRAVYNPKTSCLHVDAAVESGGIAGYSDPFVIVELVPKHFFPDLPPQKTKIQKKTLFPLFDESFVFKAPEDQCRREGAAICFTVMDFDVMTRDDFEGEAYLALCNVAGIEEDSEAKPVDLPLSRLDDKSRKKQDKITLNGLPFVIEDSDVIKALRPFCQVTSIAPVILTDGKHKWQDTRRDAFVLMQDGMKETNISTLDAVKDLCLGYTAAVAPASAIRGSGLAGLVAPGIFILGKRIMFPGKITIFDVDVRGQRTKFINCHLSLTPAAASHQNCSHQ</sequence>
<dbReference type="SMART" id="SM00239">
    <property type="entry name" value="C2"/>
    <property type="match status" value="1"/>
</dbReference>
<dbReference type="PROSITE" id="PS51259">
    <property type="entry name" value="MHD2"/>
    <property type="match status" value="1"/>
</dbReference>
<accession>A0ABY6K0M0</accession>
<dbReference type="Pfam" id="PF06292">
    <property type="entry name" value="MUN"/>
    <property type="match status" value="1"/>
</dbReference>
<organism evidence="11 12">
    <name type="scientific">Cordylochernes scorpioides</name>
    <dbReference type="NCBI Taxonomy" id="51811"/>
    <lineage>
        <taxon>Eukaryota</taxon>
        <taxon>Metazoa</taxon>
        <taxon>Ecdysozoa</taxon>
        <taxon>Arthropoda</taxon>
        <taxon>Chelicerata</taxon>
        <taxon>Arachnida</taxon>
        <taxon>Pseudoscorpiones</taxon>
        <taxon>Cheliferoidea</taxon>
        <taxon>Chernetidae</taxon>
        <taxon>Cordylochernes</taxon>
    </lineage>
</organism>
<dbReference type="InterPro" id="IPR035892">
    <property type="entry name" value="C2_domain_sf"/>
</dbReference>
<dbReference type="InterPro" id="IPR010439">
    <property type="entry name" value="MUN_dom"/>
</dbReference>
<keyword evidence="5" id="KW-0268">Exocytosis</keyword>
<dbReference type="Gene3D" id="1.10.357.50">
    <property type="match status" value="1"/>
</dbReference>
<reference evidence="11 12" key="1">
    <citation type="submission" date="2022-01" db="EMBL/GenBank/DDBJ databases">
        <title>A chromosomal length assembly of Cordylochernes scorpioides.</title>
        <authorList>
            <person name="Zeh D."/>
            <person name="Zeh J."/>
        </authorList>
    </citation>
    <scope>NUCLEOTIDE SEQUENCE [LARGE SCALE GENOMIC DNA]</scope>
    <source>
        <strain evidence="11">IN4F17</strain>
        <tissue evidence="11">Whole Body</tissue>
    </source>
</reference>
<evidence type="ECO:0000259" key="8">
    <source>
        <dbReference type="PROSITE" id="PS50004"/>
    </source>
</evidence>
<evidence type="ECO:0000256" key="2">
    <source>
        <dbReference type="ARBA" id="ARBA00004496"/>
    </source>
</evidence>
<evidence type="ECO:0000259" key="10">
    <source>
        <dbReference type="PROSITE" id="PS51259"/>
    </source>
</evidence>
<dbReference type="InterPro" id="IPR014770">
    <property type="entry name" value="Munc13_1"/>
</dbReference>
<dbReference type="PROSITE" id="PS51258">
    <property type="entry name" value="MHD1"/>
    <property type="match status" value="1"/>
</dbReference>
<dbReference type="Gene3D" id="2.60.40.150">
    <property type="entry name" value="C2 domain"/>
    <property type="match status" value="1"/>
</dbReference>
<dbReference type="PANTHER" id="PTHR45999">
    <property type="entry name" value="UNC-13-4A, ISOFORM B"/>
    <property type="match status" value="1"/>
</dbReference>
<dbReference type="PROSITE" id="PS50004">
    <property type="entry name" value="C2"/>
    <property type="match status" value="1"/>
</dbReference>
<keyword evidence="12" id="KW-1185">Reference proteome</keyword>
<feature type="domain" description="MHD1" evidence="9">
    <location>
        <begin position="613"/>
        <end position="745"/>
    </location>
</feature>
<keyword evidence="6" id="KW-0963">Cytoplasm</keyword>
<evidence type="ECO:0000313" key="12">
    <source>
        <dbReference type="Proteomes" id="UP001235939"/>
    </source>
</evidence>
<dbReference type="InterPro" id="IPR000008">
    <property type="entry name" value="C2_dom"/>
</dbReference>
<dbReference type="Proteomes" id="UP001235939">
    <property type="component" value="Chromosome 02"/>
</dbReference>
<proteinExistence type="inferred from homology"/>
<dbReference type="Pfam" id="PF00168">
    <property type="entry name" value="C2"/>
    <property type="match status" value="1"/>
</dbReference>
<feature type="domain" description="MHD2" evidence="10">
    <location>
        <begin position="856"/>
        <end position="965"/>
    </location>
</feature>
<keyword evidence="7" id="KW-0967">Endosome</keyword>
<dbReference type="Gene3D" id="1.20.58.1100">
    <property type="match status" value="1"/>
</dbReference>
<dbReference type="InterPro" id="IPR014772">
    <property type="entry name" value="Munc13_dom-2"/>
</dbReference>
<evidence type="ECO:0000313" key="11">
    <source>
        <dbReference type="EMBL" id="UYV62344.1"/>
    </source>
</evidence>
<feature type="domain" description="C2" evidence="8">
    <location>
        <begin position="978"/>
        <end position="1110"/>
    </location>
</feature>
<evidence type="ECO:0000256" key="1">
    <source>
        <dbReference type="ARBA" id="ARBA00004172"/>
    </source>
</evidence>
<evidence type="ECO:0000256" key="4">
    <source>
        <dbReference type="ARBA" id="ARBA00005823"/>
    </source>
</evidence>
<comment type="similarity">
    <text evidence="4">Belongs to the unc-13 family.</text>
</comment>
<evidence type="ECO:0000256" key="7">
    <source>
        <dbReference type="ARBA" id="ARBA00022753"/>
    </source>
</evidence>
<dbReference type="SUPFAM" id="SSF49562">
    <property type="entry name" value="C2 domain (Calcium/lipid-binding domain, CaLB)"/>
    <property type="match status" value="1"/>
</dbReference>
<dbReference type="EMBL" id="CP092864">
    <property type="protein sequence ID" value="UYV62344.1"/>
    <property type="molecule type" value="Genomic_DNA"/>
</dbReference>
<evidence type="ECO:0000259" key="9">
    <source>
        <dbReference type="PROSITE" id="PS51258"/>
    </source>
</evidence>
<evidence type="ECO:0000256" key="6">
    <source>
        <dbReference type="ARBA" id="ARBA00022490"/>
    </source>
</evidence>